<dbReference type="EMBL" id="KV427682">
    <property type="protein sequence ID" value="KZT00568.1"/>
    <property type="molecule type" value="Genomic_DNA"/>
</dbReference>
<keyword evidence="3" id="KW-1185">Reference proteome</keyword>
<feature type="region of interest" description="Disordered" evidence="1">
    <location>
        <begin position="1"/>
        <end position="28"/>
    </location>
</feature>
<gene>
    <name evidence="2" type="ORF">LAESUDRAFT_732158</name>
</gene>
<reference evidence="2 3" key="1">
    <citation type="journal article" date="2016" name="Mol. Biol. Evol.">
        <title>Comparative Genomics of Early-Diverging Mushroom-Forming Fungi Provides Insights into the Origins of Lignocellulose Decay Capabilities.</title>
        <authorList>
            <person name="Nagy L.G."/>
            <person name="Riley R."/>
            <person name="Tritt A."/>
            <person name="Adam C."/>
            <person name="Daum C."/>
            <person name="Floudas D."/>
            <person name="Sun H."/>
            <person name="Yadav J.S."/>
            <person name="Pangilinan J."/>
            <person name="Larsson K.H."/>
            <person name="Matsuura K."/>
            <person name="Barry K."/>
            <person name="Labutti K."/>
            <person name="Kuo R."/>
            <person name="Ohm R.A."/>
            <person name="Bhattacharya S.S."/>
            <person name="Shirouzu T."/>
            <person name="Yoshinaga Y."/>
            <person name="Martin F.M."/>
            <person name="Grigoriev I.V."/>
            <person name="Hibbett D.S."/>
        </authorList>
    </citation>
    <scope>NUCLEOTIDE SEQUENCE [LARGE SCALE GENOMIC DNA]</scope>
    <source>
        <strain evidence="2 3">93-53</strain>
    </source>
</reference>
<name>A0A165B9Q0_9APHY</name>
<organism evidence="2 3">
    <name type="scientific">Laetiporus sulphureus 93-53</name>
    <dbReference type="NCBI Taxonomy" id="1314785"/>
    <lineage>
        <taxon>Eukaryota</taxon>
        <taxon>Fungi</taxon>
        <taxon>Dikarya</taxon>
        <taxon>Basidiomycota</taxon>
        <taxon>Agaricomycotina</taxon>
        <taxon>Agaricomycetes</taxon>
        <taxon>Polyporales</taxon>
        <taxon>Laetiporus</taxon>
    </lineage>
</organism>
<evidence type="ECO:0000313" key="3">
    <source>
        <dbReference type="Proteomes" id="UP000076871"/>
    </source>
</evidence>
<dbReference type="AlphaFoldDB" id="A0A165B9Q0"/>
<evidence type="ECO:0000313" key="2">
    <source>
        <dbReference type="EMBL" id="KZT00568.1"/>
    </source>
</evidence>
<protein>
    <submittedName>
        <fullName evidence="2">Uncharacterized protein</fullName>
    </submittedName>
</protein>
<proteinExistence type="predicted"/>
<feature type="compositionally biased region" description="Polar residues" evidence="1">
    <location>
        <begin position="1"/>
        <end position="22"/>
    </location>
</feature>
<dbReference type="GeneID" id="63827214"/>
<dbReference type="Proteomes" id="UP000076871">
    <property type="component" value="Unassembled WGS sequence"/>
</dbReference>
<evidence type="ECO:0000256" key="1">
    <source>
        <dbReference type="SAM" id="MobiDB-lite"/>
    </source>
</evidence>
<sequence>MMNTCCSYGKLSQTSSMSSRDPAQTLGPRSIAVHGLPQGKSLIRHEMKTSLTVWVRALSKTRLRHPSSEKNRHQ</sequence>
<dbReference type="InParanoid" id="A0A165B9Q0"/>
<accession>A0A165B9Q0</accession>
<dbReference type="RefSeq" id="XP_040758308.1">
    <property type="nucleotide sequence ID" value="XM_040910185.1"/>
</dbReference>